<protein>
    <recommendedName>
        <fullName evidence="4">Lysozyme</fullName>
    </recommendedName>
</protein>
<dbReference type="Ensembl" id="ENSHCOT00000001335.1">
    <property type="protein sequence ID" value="ENSHCOP00000007838.1"/>
    <property type="gene ID" value="ENSHCOG00000009936.1"/>
</dbReference>
<feature type="signal peptide" evidence="1">
    <location>
        <begin position="1"/>
        <end position="17"/>
    </location>
</feature>
<proteinExistence type="predicted"/>
<dbReference type="InterPro" id="IPR023346">
    <property type="entry name" value="Lysozyme-like_dom_sf"/>
</dbReference>
<dbReference type="Gene3D" id="1.10.530.10">
    <property type="match status" value="1"/>
</dbReference>
<reference evidence="2" key="1">
    <citation type="submission" date="2025-08" db="UniProtKB">
        <authorList>
            <consortium name="Ensembl"/>
        </authorList>
    </citation>
    <scope>IDENTIFICATION</scope>
</reference>
<sequence length="157" mass="17400">MMLLLVLAVLVPSLSQSRMITRCELKSRLEEAIKLPVGLERFKESLLSVGEKSHQLLPTAAMANPRSSPTYYGVFQLSDKKFCFSSDPWTDNFCITSCSGESSRLLYIDTRQIVKAAAHRNLLSSRGCSVAWRAGAVARDSTTNMPPSNERGVWAPF</sequence>
<feature type="chain" id="PRO_5018550256" description="Lysozyme" evidence="1">
    <location>
        <begin position="18"/>
        <end position="157"/>
    </location>
</feature>
<reference evidence="2" key="2">
    <citation type="submission" date="2025-09" db="UniProtKB">
        <authorList>
            <consortium name="Ensembl"/>
        </authorList>
    </citation>
    <scope>IDENTIFICATION</scope>
</reference>
<dbReference type="Proteomes" id="UP000264820">
    <property type="component" value="Unplaced"/>
</dbReference>
<keyword evidence="1" id="KW-0732">Signal</keyword>
<dbReference type="AlphaFoldDB" id="A0A3Q2XSJ1"/>
<organism evidence="2 3">
    <name type="scientific">Hippocampus comes</name>
    <name type="common">Tiger tail seahorse</name>
    <dbReference type="NCBI Taxonomy" id="109280"/>
    <lineage>
        <taxon>Eukaryota</taxon>
        <taxon>Metazoa</taxon>
        <taxon>Chordata</taxon>
        <taxon>Craniata</taxon>
        <taxon>Vertebrata</taxon>
        <taxon>Euteleostomi</taxon>
        <taxon>Actinopterygii</taxon>
        <taxon>Neopterygii</taxon>
        <taxon>Teleostei</taxon>
        <taxon>Neoteleostei</taxon>
        <taxon>Acanthomorphata</taxon>
        <taxon>Syngnathiaria</taxon>
        <taxon>Syngnathiformes</taxon>
        <taxon>Syngnathoidei</taxon>
        <taxon>Syngnathidae</taxon>
        <taxon>Hippocampus</taxon>
    </lineage>
</organism>
<keyword evidence="3" id="KW-1185">Reference proteome</keyword>
<evidence type="ECO:0000313" key="2">
    <source>
        <dbReference type="Ensembl" id="ENSHCOP00000007838.1"/>
    </source>
</evidence>
<evidence type="ECO:0000256" key="1">
    <source>
        <dbReference type="SAM" id="SignalP"/>
    </source>
</evidence>
<dbReference type="SUPFAM" id="SSF53955">
    <property type="entry name" value="Lysozyme-like"/>
    <property type="match status" value="1"/>
</dbReference>
<name>A0A3Q2XSJ1_HIPCM</name>
<evidence type="ECO:0000313" key="3">
    <source>
        <dbReference type="Proteomes" id="UP000264820"/>
    </source>
</evidence>
<evidence type="ECO:0008006" key="4">
    <source>
        <dbReference type="Google" id="ProtNLM"/>
    </source>
</evidence>
<accession>A0A3Q2XSJ1</accession>